<feature type="compositionally biased region" description="Polar residues" evidence="6">
    <location>
        <begin position="1"/>
        <end position="15"/>
    </location>
</feature>
<feature type="region of interest" description="Disordered" evidence="6">
    <location>
        <begin position="1"/>
        <end position="27"/>
    </location>
</feature>
<proteinExistence type="inferred from homology"/>
<dbReference type="EMBL" id="JAANQT010002695">
    <property type="protein sequence ID" value="KAG1301997.1"/>
    <property type="molecule type" value="Genomic_DNA"/>
</dbReference>
<gene>
    <name evidence="8" type="ORF">G6F64_011312</name>
</gene>
<evidence type="ECO:0000256" key="2">
    <source>
        <dbReference type="ARBA" id="ARBA00005587"/>
    </source>
</evidence>
<evidence type="ECO:0000313" key="9">
    <source>
        <dbReference type="Proteomes" id="UP000716291"/>
    </source>
</evidence>
<evidence type="ECO:0000313" key="8">
    <source>
        <dbReference type="EMBL" id="KAG1301997.1"/>
    </source>
</evidence>
<dbReference type="AlphaFoldDB" id="A0A9P7BMK6"/>
<evidence type="ECO:0000256" key="1">
    <source>
        <dbReference type="ARBA" id="ARBA00004141"/>
    </source>
</evidence>
<dbReference type="InterPro" id="IPR000791">
    <property type="entry name" value="Gpr1/Fun34/SatP-like"/>
</dbReference>
<reference evidence="8" key="1">
    <citation type="journal article" date="2020" name="Microb. Genom.">
        <title>Genetic diversity of clinical and environmental Mucorales isolates obtained from an investigation of mucormycosis cases among solid organ transplant recipients.</title>
        <authorList>
            <person name="Nguyen M.H."/>
            <person name="Kaul D."/>
            <person name="Muto C."/>
            <person name="Cheng S.J."/>
            <person name="Richter R.A."/>
            <person name="Bruno V.M."/>
            <person name="Liu G."/>
            <person name="Beyhan S."/>
            <person name="Sundermann A.J."/>
            <person name="Mounaud S."/>
            <person name="Pasculle A.W."/>
            <person name="Nierman W.C."/>
            <person name="Driscoll E."/>
            <person name="Cumbie R."/>
            <person name="Clancy C.J."/>
            <person name="Dupont C.L."/>
        </authorList>
    </citation>
    <scope>NUCLEOTIDE SEQUENCE</scope>
    <source>
        <strain evidence="8">GL11</strain>
    </source>
</reference>
<feature type="transmembrane region" description="Helical" evidence="7">
    <location>
        <begin position="168"/>
        <end position="186"/>
    </location>
</feature>
<comment type="similarity">
    <text evidence="2">Belongs to the acetate uptake transporter (AceTr) (TC 2.A.96) family.</text>
</comment>
<keyword evidence="4 7" id="KW-1133">Transmembrane helix</keyword>
<dbReference type="InterPro" id="IPR051633">
    <property type="entry name" value="AceTr"/>
</dbReference>
<dbReference type="OrthoDB" id="3648309at2759"/>
<comment type="caution">
    <text evidence="8">The sequence shown here is derived from an EMBL/GenBank/DDBJ whole genome shotgun (WGS) entry which is preliminary data.</text>
</comment>
<feature type="transmembrane region" description="Helical" evidence="7">
    <location>
        <begin position="75"/>
        <end position="95"/>
    </location>
</feature>
<name>A0A9P7BMK6_RHIOR</name>
<accession>A0A9P7BMK6</accession>
<dbReference type="PANTHER" id="PTHR31123:SF1">
    <property type="entry name" value="ACCUMULATION OF DYADS PROTEIN 2-RELATED"/>
    <property type="match status" value="1"/>
</dbReference>
<keyword evidence="9" id="KW-1185">Reference proteome</keyword>
<evidence type="ECO:0000256" key="6">
    <source>
        <dbReference type="SAM" id="MobiDB-lite"/>
    </source>
</evidence>
<feature type="transmembrane region" description="Helical" evidence="7">
    <location>
        <begin position="144"/>
        <end position="161"/>
    </location>
</feature>
<comment type="subcellular location">
    <subcellularLocation>
        <location evidence="1">Membrane</location>
        <topology evidence="1">Multi-pass membrane protein</topology>
    </subcellularLocation>
</comment>
<evidence type="ECO:0000256" key="4">
    <source>
        <dbReference type="ARBA" id="ARBA00022989"/>
    </source>
</evidence>
<organism evidence="8 9">
    <name type="scientific">Rhizopus oryzae</name>
    <name type="common">Mucormycosis agent</name>
    <name type="synonym">Rhizopus arrhizus var. delemar</name>
    <dbReference type="NCBI Taxonomy" id="64495"/>
    <lineage>
        <taxon>Eukaryota</taxon>
        <taxon>Fungi</taxon>
        <taxon>Fungi incertae sedis</taxon>
        <taxon>Mucoromycota</taxon>
        <taxon>Mucoromycotina</taxon>
        <taxon>Mucoromycetes</taxon>
        <taxon>Mucorales</taxon>
        <taxon>Mucorineae</taxon>
        <taxon>Rhizopodaceae</taxon>
        <taxon>Rhizopus</taxon>
    </lineage>
</organism>
<feature type="transmembrane region" description="Helical" evidence="7">
    <location>
        <begin position="192"/>
        <end position="214"/>
    </location>
</feature>
<dbReference type="Proteomes" id="UP000716291">
    <property type="component" value="Unassembled WGS sequence"/>
</dbReference>
<sequence>MTEAVNNQRTQTNGDLESKPQAPSPQPHVQMVAPVYTAPTVANPGPLGLSSFALTTFVLSLHNAGAGLPADGPNAVVIGLALFYGGVVQILAGMWEFRTGNTFGATAFSSYGGFWLSFATIFIPGFNVLESYANVSSSVLEQSLGIYLMSWAIFTGIMLIASHRSSIGLISLFFFLFITFVLLAAAKFNNSLTTQVAGGAFGVITAIIAWYNALSGLLTRDSSHFLLPTGRIN</sequence>
<dbReference type="GO" id="GO:0015123">
    <property type="term" value="F:acetate transmembrane transporter activity"/>
    <property type="evidence" value="ECO:0007669"/>
    <property type="project" value="TreeGrafter"/>
</dbReference>
<keyword evidence="3 7" id="KW-0812">Transmembrane</keyword>
<dbReference type="Pfam" id="PF01184">
    <property type="entry name" value="Gpr1_Fun34_YaaH"/>
    <property type="match status" value="1"/>
</dbReference>
<dbReference type="NCBIfam" id="NF038013">
    <property type="entry name" value="AceTr_1"/>
    <property type="match status" value="1"/>
</dbReference>
<dbReference type="PANTHER" id="PTHR31123">
    <property type="entry name" value="ACCUMULATION OF DYADS PROTEIN 2-RELATED"/>
    <property type="match status" value="1"/>
</dbReference>
<evidence type="ECO:0000256" key="5">
    <source>
        <dbReference type="ARBA" id="ARBA00023136"/>
    </source>
</evidence>
<feature type="transmembrane region" description="Helical" evidence="7">
    <location>
        <begin position="102"/>
        <end position="124"/>
    </location>
</feature>
<keyword evidence="5 7" id="KW-0472">Membrane</keyword>
<evidence type="ECO:0000256" key="3">
    <source>
        <dbReference type="ARBA" id="ARBA00022692"/>
    </source>
</evidence>
<protein>
    <submittedName>
        <fullName evidence="8">Uncharacterized protein</fullName>
    </submittedName>
</protein>
<evidence type="ECO:0000256" key="7">
    <source>
        <dbReference type="SAM" id="Phobius"/>
    </source>
</evidence>
<dbReference type="GO" id="GO:0005886">
    <property type="term" value="C:plasma membrane"/>
    <property type="evidence" value="ECO:0007669"/>
    <property type="project" value="TreeGrafter"/>
</dbReference>